<accession>A0A0A1ZGT5</accession>
<gene>
    <name evidence="1" type="ORF">EU91_0794</name>
</gene>
<evidence type="ECO:0000313" key="1">
    <source>
        <dbReference type="EMBL" id="KGF87761.1"/>
    </source>
</evidence>
<proteinExistence type="predicted"/>
<comment type="caution">
    <text evidence="1">The sequence shown here is derived from an EMBL/GenBank/DDBJ whole genome shotgun (WGS) entry which is preliminary data.</text>
</comment>
<dbReference type="STRING" id="59925.EU91_0794"/>
<organism evidence="1 2">
    <name type="scientific">Prochlorococcus marinus str. GP2</name>
    <dbReference type="NCBI Taxonomy" id="59925"/>
    <lineage>
        <taxon>Bacteria</taxon>
        <taxon>Bacillati</taxon>
        <taxon>Cyanobacteriota</taxon>
        <taxon>Cyanophyceae</taxon>
        <taxon>Synechococcales</taxon>
        <taxon>Prochlorococcaceae</taxon>
        <taxon>Prochlorococcus</taxon>
    </lineage>
</organism>
<reference evidence="2" key="1">
    <citation type="journal article" date="2014" name="Sci. Data">
        <title>Genomes of diverse isolates of the marine cyanobacterium Prochlorococcus.</title>
        <authorList>
            <person name="Biller S."/>
            <person name="Berube P."/>
            <person name="Thompson J."/>
            <person name="Kelly L."/>
            <person name="Roggensack S."/>
            <person name="Awad L."/>
            <person name="Roache-Johnson K."/>
            <person name="Ding H."/>
            <person name="Giovannoni S.J."/>
            <person name="Moore L.R."/>
            <person name="Chisholm S.W."/>
        </authorList>
    </citation>
    <scope>NUCLEOTIDE SEQUENCE [LARGE SCALE GENOMIC DNA]</scope>
    <source>
        <strain evidence="2">GP2</strain>
    </source>
</reference>
<evidence type="ECO:0000313" key="2">
    <source>
        <dbReference type="Proteomes" id="UP000030598"/>
    </source>
</evidence>
<dbReference type="AlphaFoldDB" id="A0A0A1ZGT5"/>
<sequence>MDDIFKSSGRTKQAKATVSNSIGIAIEGIIGAWYSLSTNS</sequence>
<dbReference type="Proteomes" id="UP000030598">
    <property type="component" value="Unassembled WGS sequence"/>
</dbReference>
<name>A0A0A1ZGT5_PROMR</name>
<protein>
    <submittedName>
        <fullName evidence="1">Uncharacterized protein</fullName>
    </submittedName>
</protein>
<dbReference type="EMBL" id="JNAH01000004">
    <property type="protein sequence ID" value="KGF87761.1"/>
    <property type="molecule type" value="Genomic_DNA"/>
</dbReference>